<evidence type="ECO:0000256" key="2">
    <source>
        <dbReference type="ARBA" id="ARBA00022475"/>
    </source>
</evidence>
<dbReference type="Pfam" id="PF00884">
    <property type="entry name" value="Sulfatase"/>
    <property type="match status" value="1"/>
</dbReference>
<feature type="domain" description="Sulfatase N-terminal" evidence="10">
    <location>
        <begin position="210"/>
        <end position="477"/>
    </location>
</feature>
<evidence type="ECO:0000256" key="6">
    <source>
        <dbReference type="PIRSR" id="PIRSR005091-1"/>
    </source>
</evidence>
<feature type="binding site" evidence="8">
    <location>
        <position position="424"/>
    </location>
    <ligand>
        <name>Mn(2+)</name>
        <dbReference type="ChEBI" id="CHEBI:29035"/>
    </ligand>
</feature>
<evidence type="ECO:0000256" key="5">
    <source>
        <dbReference type="ARBA" id="ARBA00023136"/>
    </source>
</evidence>
<feature type="binding site" evidence="7">
    <location>
        <position position="370"/>
    </location>
    <ligand>
        <name>substrate</name>
    </ligand>
</feature>
<evidence type="ECO:0000256" key="1">
    <source>
        <dbReference type="ARBA" id="ARBA00004651"/>
    </source>
</evidence>
<dbReference type="EMBL" id="FOXH01000001">
    <property type="protein sequence ID" value="SFP11025.1"/>
    <property type="molecule type" value="Genomic_DNA"/>
</dbReference>
<proteinExistence type="predicted"/>
<dbReference type="InterPro" id="IPR017850">
    <property type="entry name" value="Alkaline_phosphatase_core_sf"/>
</dbReference>
<evidence type="ECO:0000313" key="11">
    <source>
        <dbReference type="EMBL" id="SFP11025.1"/>
    </source>
</evidence>
<keyword evidence="2" id="KW-1003">Cell membrane</keyword>
<keyword evidence="5 9" id="KW-0472">Membrane</keyword>
<dbReference type="PANTHER" id="PTHR47371:SF3">
    <property type="entry name" value="PHOSPHOGLYCEROL TRANSFERASE I"/>
    <property type="match status" value="1"/>
</dbReference>
<evidence type="ECO:0000256" key="4">
    <source>
        <dbReference type="ARBA" id="ARBA00022989"/>
    </source>
</evidence>
<dbReference type="InterPro" id="IPR000917">
    <property type="entry name" value="Sulfatase_N"/>
</dbReference>
<dbReference type="InterPro" id="IPR012160">
    <property type="entry name" value="LtaS-like"/>
</dbReference>
<dbReference type="GO" id="GO:0046872">
    <property type="term" value="F:metal ion binding"/>
    <property type="evidence" value="ECO:0007669"/>
    <property type="project" value="UniProtKB-KW"/>
</dbReference>
<dbReference type="InterPro" id="IPR050448">
    <property type="entry name" value="OpgB/LTA_synthase_biosynth"/>
</dbReference>
<comment type="subcellular location">
    <subcellularLocation>
        <location evidence="1">Cell membrane</location>
        <topology evidence="1">Multi-pass membrane protein</topology>
    </subcellularLocation>
</comment>
<evidence type="ECO:0000256" key="8">
    <source>
        <dbReference type="PIRSR" id="PIRSR005091-3"/>
    </source>
</evidence>
<dbReference type="Gene3D" id="3.40.720.10">
    <property type="entry name" value="Alkaline Phosphatase, subunit A"/>
    <property type="match status" value="1"/>
</dbReference>
<name>A0A1I5MN72_9BACT</name>
<dbReference type="STRING" id="1079859.SAMN04515674_101379"/>
<dbReference type="PIRSF" id="PIRSF005091">
    <property type="entry name" value="Mmb_sulf_HI1246"/>
    <property type="match status" value="1"/>
</dbReference>
<evidence type="ECO:0000256" key="7">
    <source>
        <dbReference type="PIRSR" id="PIRSR005091-2"/>
    </source>
</evidence>
<keyword evidence="7" id="KW-0464">Manganese</keyword>
<gene>
    <name evidence="11" type="ORF">SAMN04515674_101379</name>
</gene>
<dbReference type="CDD" id="cd16015">
    <property type="entry name" value="LTA_synthase"/>
    <property type="match status" value="1"/>
</dbReference>
<feature type="binding site" evidence="8">
    <location>
        <position position="218"/>
    </location>
    <ligand>
        <name>Mn(2+)</name>
        <dbReference type="ChEBI" id="CHEBI:29035"/>
    </ligand>
</feature>
<dbReference type="Proteomes" id="UP000199306">
    <property type="component" value="Unassembled WGS sequence"/>
</dbReference>
<keyword evidence="7" id="KW-0479">Metal-binding</keyword>
<feature type="transmembrane region" description="Helical" evidence="9">
    <location>
        <begin position="48"/>
        <end position="66"/>
    </location>
</feature>
<evidence type="ECO:0000313" key="12">
    <source>
        <dbReference type="Proteomes" id="UP000199306"/>
    </source>
</evidence>
<dbReference type="SUPFAM" id="SSF53649">
    <property type="entry name" value="Alkaline phosphatase-like"/>
    <property type="match status" value="1"/>
</dbReference>
<keyword evidence="4 9" id="KW-1133">Transmembrane helix</keyword>
<sequence length="552" mass="63318">MLKGISLNSIVKASFLGLGTDIITLIVINCLPFLCTILFPYTRLSEKLDYLIFALCNLPFILISLIDVEYFRFTGQPLSISVLNIKTDIRQQTISLVTYYWYISLILLLISVVFIIFIPRQASFTRYFLHKITLILLLIFGSQSISDLSVSSGIKENNIYKYMLSNATLSLIRSSRTTEVKKISLLTDAEVAKYIRRDSSRHHFFHQKKQNVFIIICESLSSECLFKGKTPFLDSLSQQGLSMKSFYANGRESIDAIPAILASVPKLSDNHFIQYVSHKTYPKTIGSFLKASGYKTMFFHGARDGSMGFKTFTRKAGYDEYFGMDTYPDKSKHFDGAWGIFDEYFLSYACQTVSKVHAPFHSVLFTLSSHNPYKLPSHFPLKKGEKNEMHTSMRYADYSLKKFFREAEKTDWYQNTLFIITGDHTHLQTAEGKEAYQVPLIIFHPDKYESAQIKRKGNSLKIAQHIDILPSVLDFLNIEEKKALPFGESLFSVNEGMAFSYHSGVYHLFSPSEDVSFTLNRSEAKNQTFASIKLKAMLQYYHNTFMQSYHNH</sequence>
<organism evidence="11 12">
    <name type="scientific">Pseudarcicella hirudinis</name>
    <dbReference type="NCBI Taxonomy" id="1079859"/>
    <lineage>
        <taxon>Bacteria</taxon>
        <taxon>Pseudomonadati</taxon>
        <taxon>Bacteroidota</taxon>
        <taxon>Cytophagia</taxon>
        <taxon>Cytophagales</taxon>
        <taxon>Flectobacillaceae</taxon>
        <taxon>Pseudarcicella</taxon>
    </lineage>
</organism>
<feature type="binding site" evidence="8">
    <location>
        <position position="423"/>
    </location>
    <ligand>
        <name>Mn(2+)</name>
        <dbReference type="ChEBI" id="CHEBI:29035"/>
    </ligand>
</feature>
<keyword evidence="12" id="KW-1185">Reference proteome</keyword>
<accession>A0A1I5MN72</accession>
<evidence type="ECO:0000256" key="9">
    <source>
        <dbReference type="SAM" id="Phobius"/>
    </source>
</evidence>
<dbReference type="AlphaFoldDB" id="A0A1I5MN72"/>
<reference evidence="11 12" key="1">
    <citation type="submission" date="2016-10" db="EMBL/GenBank/DDBJ databases">
        <authorList>
            <person name="de Groot N.N."/>
        </authorList>
    </citation>
    <scope>NUCLEOTIDE SEQUENCE [LARGE SCALE GENOMIC DNA]</scope>
    <source>
        <strain evidence="12">E92,LMG 26720,CCM 7988</strain>
    </source>
</reference>
<evidence type="ECO:0000259" key="10">
    <source>
        <dbReference type="Pfam" id="PF00884"/>
    </source>
</evidence>
<dbReference type="PANTHER" id="PTHR47371">
    <property type="entry name" value="LIPOTEICHOIC ACID SYNTHASE"/>
    <property type="match status" value="1"/>
</dbReference>
<evidence type="ECO:0000256" key="3">
    <source>
        <dbReference type="ARBA" id="ARBA00022692"/>
    </source>
</evidence>
<dbReference type="Gene3D" id="3.30.1120.80">
    <property type="match status" value="1"/>
</dbReference>
<feature type="active site" evidence="6">
    <location>
        <position position="253"/>
    </location>
</feature>
<feature type="transmembrane region" description="Helical" evidence="9">
    <location>
        <begin position="99"/>
        <end position="118"/>
    </location>
</feature>
<keyword evidence="3 9" id="KW-0812">Transmembrane</keyword>
<dbReference type="GO" id="GO:0005886">
    <property type="term" value="C:plasma membrane"/>
    <property type="evidence" value="ECO:0007669"/>
    <property type="project" value="UniProtKB-SubCell"/>
</dbReference>
<protein>
    <submittedName>
        <fullName evidence="11">Sulfatase</fullName>
    </submittedName>
</protein>
<feature type="transmembrane region" description="Helical" evidence="9">
    <location>
        <begin position="22"/>
        <end position="41"/>
    </location>
</feature>